<keyword evidence="3" id="KW-0808">Transferase</keyword>
<evidence type="ECO:0000313" key="4">
    <source>
        <dbReference type="Proteomes" id="UP000799444"/>
    </source>
</evidence>
<reference evidence="3" key="1">
    <citation type="journal article" date="2020" name="Stud. Mycol.">
        <title>101 Dothideomycetes genomes: a test case for predicting lifestyles and emergence of pathogens.</title>
        <authorList>
            <person name="Haridas S."/>
            <person name="Albert R."/>
            <person name="Binder M."/>
            <person name="Bloem J."/>
            <person name="Labutti K."/>
            <person name="Salamov A."/>
            <person name="Andreopoulos B."/>
            <person name="Baker S."/>
            <person name="Barry K."/>
            <person name="Bills G."/>
            <person name="Bluhm B."/>
            <person name="Cannon C."/>
            <person name="Castanera R."/>
            <person name="Culley D."/>
            <person name="Daum C."/>
            <person name="Ezra D."/>
            <person name="Gonzalez J."/>
            <person name="Henrissat B."/>
            <person name="Kuo A."/>
            <person name="Liang C."/>
            <person name="Lipzen A."/>
            <person name="Lutzoni F."/>
            <person name="Magnuson J."/>
            <person name="Mondo S."/>
            <person name="Nolan M."/>
            <person name="Ohm R."/>
            <person name="Pangilinan J."/>
            <person name="Park H.-J."/>
            <person name="Ramirez L."/>
            <person name="Alfaro M."/>
            <person name="Sun H."/>
            <person name="Tritt A."/>
            <person name="Yoshinaga Y."/>
            <person name="Zwiers L.-H."/>
            <person name="Turgeon B."/>
            <person name="Goodwin S."/>
            <person name="Spatafora J."/>
            <person name="Crous P."/>
            <person name="Grigoriev I."/>
        </authorList>
    </citation>
    <scope>NUCLEOTIDE SEQUENCE</scope>
    <source>
        <strain evidence="3">CBS 125425</strain>
    </source>
</reference>
<evidence type="ECO:0000313" key="3">
    <source>
        <dbReference type="EMBL" id="KAF2738257.1"/>
    </source>
</evidence>
<evidence type="ECO:0000259" key="2">
    <source>
        <dbReference type="PROSITE" id="PS50011"/>
    </source>
</evidence>
<proteinExistence type="predicted"/>
<gene>
    <name evidence="3" type="ORF">EJ04DRAFT_429235</name>
</gene>
<feature type="region of interest" description="Disordered" evidence="1">
    <location>
        <begin position="1"/>
        <end position="26"/>
    </location>
</feature>
<dbReference type="InterPro" id="IPR000719">
    <property type="entry name" value="Prot_kinase_dom"/>
</dbReference>
<accession>A0A9P4R329</accession>
<dbReference type="InterPro" id="IPR011009">
    <property type="entry name" value="Kinase-like_dom_sf"/>
</dbReference>
<dbReference type="EMBL" id="ML996110">
    <property type="protein sequence ID" value="KAF2738257.1"/>
    <property type="molecule type" value="Genomic_DNA"/>
</dbReference>
<feature type="domain" description="Protein kinase" evidence="2">
    <location>
        <begin position="35"/>
        <end position="344"/>
    </location>
</feature>
<dbReference type="PROSITE" id="PS50011">
    <property type="entry name" value="PROTEIN_KINASE_DOM"/>
    <property type="match status" value="1"/>
</dbReference>
<dbReference type="PANTHER" id="PTHR44305">
    <property type="entry name" value="SI:DKEY-192D15.2-RELATED"/>
    <property type="match status" value="1"/>
</dbReference>
<evidence type="ECO:0000256" key="1">
    <source>
        <dbReference type="SAM" id="MobiDB-lite"/>
    </source>
</evidence>
<name>A0A9P4R329_9PLEO</name>
<protein>
    <submittedName>
        <fullName evidence="3">Kinase-like protein</fullName>
    </submittedName>
</protein>
<dbReference type="GO" id="GO:0004672">
    <property type="term" value="F:protein kinase activity"/>
    <property type="evidence" value="ECO:0007669"/>
    <property type="project" value="InterPro"/>
</dbReference>
<feature type="compositionally biased region" description="Basic and acidic residues" evidence="1">
    <location>
        <begin position="7"/>
        <end position="21"/>
    </location>
</feature>
<keyword evidence="3" id="KW-0418">Kinase</keyword>
<dbReference type="CDD" id="cd00180">
    <property type="entry name" value="PKc"/>
    <property type="match status" value="1"/>
</dbReference>
<dbReference type="InterPro" id="IPR053083">
    <property type="entry name" value="TF_kinase-domain_protein"/>
</dbReference>
<keyword evidence="4" id="KW-1185">Reference proteome</keyword>
<organism evidence="3 4">
    <name type="scientific">Polyplosphaeria fusca</name>
    <dbReference type="NCBI Taxonomy" id="682080"/>
    <lineage>
        <taxon>Eukaryota</taxon>
        <taxon>Fungi</taxon>
        <taxon>Dikarya</taxon>
        <taxon>Ascomycota</taxon>
        <taxon>Pezizomycotina</taxon>
        <taxon>Dothideomycetes</taxon>
        <taxon>Pleosporomycetidae</taxon>
        <taxon>Pleosporales</taxon>
        <taxon>Tetraplosphaeriaceae</taxon>
        <taxon>Polyplosphaeria</taxon>
    </lineage>
</organism>
<dbReference type="SUPFAM" id="SSF56112">
    <property type="entry name" value="Protein kinase-like (PK-like)"/>
    <property type="match status" value="1"/>
</dbReference>
<sequence>MPVSKRLLTDYHKPSKKRGDNQDSSADFEYNEKHWTTVNQINKSVALQRHRSNNSNLIIVKTIRRENVGLTWQPSELRAHTAMRPCNRIVQIFSHSRTELDLFEVKIQITFKHYPLGDLLQWRRTYMSTKRTDLVTAHQKYRPIPESYLWRYLVHMSQALAFIHGDLTQDAFTRSSSAGKHILIHRDIKPENILVSGSGTYPSFSLTDFDCSTFQTPENENSRQRCGTYQWQGPENPFINTTAADVWSMGAVLHWMMDLEGSPPIDGDPAAFAKGGDHPPAASSYTSNLHYYRAALPRRAKTFRGYTDEVTEILLSILKQYPEDRPSAVEILQTRLGPTARQMLREAGGAAAVADLDLEIDC</sequence>
<comment type="caution">
    <text evidence="3">The sequence shown here is derived from an EMBL/GenBank/DDBJ whole genome shotgun (WGS) entry which is preliminary data.</text>
</comment>
<dbReference type="Pfam" id="PF00069">
    <property type="entry name" value="Pkinase"/>
    <property type="match status" value="1"/>
</dbReference>
<dbReference type="AlphaFoldDB" id="A0A9P4R329"/>
<dbReference type="PROSITE" id="PS00108">
    <property type="entry name" value="PROTEIN_KINASE_ST"/>
    <property type="match status" value="1"/>
</dbReference>
<dbReference type="Gene3D" id="1.10.510.10">
    <property type="entry name" value="Transferase(Phosphotransferase) domain 1"/>
    <property type="match status" value="1"/>
</dbReference>
<dbReference type="OrthoDB" id="310217at2759"/>
<dbReference type="Proteomes" id="UP000799444">
    <property type="component" value="Unassembled WGS sequence"/>
</dbReference>
<dbReference type="SMART" id="SM00220">
    <property type="entry name" value="S_TKc"/>
    <property type="match status" value="1"/>
</dbReference>
<dbReference type="InterPro" id="IPR008271">
    <property type="entry name" value="Ser/Thr_kinase_AS"/>
</dbReference>
<dbReference type="GO" id="GO:0005524">
    <property type="term" value="F:ATP binding"/>
    <property type="evidence" value="ECO:0007669"/>
    <property type="project" value="InterPro"/>
</dbReference>